<dbReference type="GO" id="GO:0004672">
    <property type="term" value="F:protein kinase activity"/>
    <property type="evidence" value="ECO:0007669"/>
    <property type="project" value="InterPro"/>
</dbReference>
<protein>
    <submittedName>
        <fullName evidence="2">Predicted kinase, aminoglycoside phosphotransferase (APT) family</fullName>
    </submittedName>
</protein>
<dbReference type="Proteomes" id="UP000242662">
    <property type="component" value="Unassembled WGS sequence"/>
</dbReference>
<dbReference type="GO" id="GO:0005524">
    <property type="term" value="F:ATP binding"/>
    <property type="evidence" value="ECO:0007669"/>
    <property type="project" value="InterPro"/>
</dbReference>
<dbReference type="InterPro" id="IPR000719">
    <property type="entry name" value="Prot_kinase_dom"/>
</dbReference>
<dbReference type="CDD" id="cd05120">
    <property type="entry name" value="APH_ChoK_like"/>
    <property type="match status" value="1"/>
</dbReference>
<dbReference type="RefSeq" id="WP_176763915.1">
    <property type="nucleotide sequence ID" value="NZ_FMYM01000012.1"/>
</dbReference>
<keyword evidence="3" id="KW-1185">Reference proteome</keyword>
<dbReference type="STRING" id="1464122.SAMN05421737_11233"/>
<proteinExistence type="predicted"/>
<keyword evidence="2" id="KW-0418">Kinase</keyword>
<dbReference type="Gene3D" id="3.90.1200.10">
    <property type="match status" value="1"/>
</dbReference>
<dbReference type="InterPro" id="IPR011009">
    <property type="entry name" value="Kinase-like_dom_sf"/>
</dbReference>
<evidence type="ECO:0000313" key="2">
    <source>
        <dbReference type="EMBL" id="SDC65050.1"/>
    </source>
</evidence>
<evidence type="ECO:0000313" key="3">
    <source>
        <dbReference type="Proteomes" id="UP000242662"/>
    </source>
</evidence>
<dbReference type="InterPro" id="IPR051678">
    <property type="entry name" value="AGP_Transferase"/>
</dbReference>
<dbReference type="Gene3D" id="3.30.200.20">
    <property type="entry name" value="Phosphorylase Kinase, domain 1"/>
    <property type="match status" value="1"/>
</dbReference>
<dbReference type="PANTHER" id="PTHR21310">
    <property type="entry name" value="AMINOGLYCOSIDE PHOSPHOTRANSFERASE-RELATED-RELATED"/>
    <property type="match status" value="1"/>
</dbReference>
<dbReference type="SUPFAM" id="SSF56112">
    <property type="entry name" value="Protein kinase-like (PK-like)"/>
    <property type="match status" value="1"/>
</dbReference>
<dbReference type="AlphaFoldDB" id="A0A1G6NB68"/>
<name>A0A1G6NB68_9BACI</name>
<sequence>MKHIAARMSGVSNVAEIQQIEGGRDAEVFKVTVEGGQVYAVKLLPANRVHKCEDDLRIMAYAEAHGIPIPKVLSFTARDEVCTVMEWIEGRTLLAALQQCPSDAEKLGYQFGQMHANIHDICVPPHFFTEDTWLTEVERERYASGDERVLLHLDYHPLNVMISGGEIIAVLDWTNASVGARCFDIARTRSIMEEKVVELSLLDGEVSKKFLDGYRETIGEWEIPAEVQRWARLRLHG</sequence>
<organism evidence="2 3">
    <name type="scientific">Shouchella lonarensis</name>
    <dbReference type="NCBI Taxonomy" id="1464122"/>
    <lineage>
        <taxon>Bacteria</taxon>
        <taxon>Bacillati</taxon>
        <taxon>Bacillota</taxon>
        <taxon>Bacilli</taxon>
        <taxon>Bacillales</taxon>
        <taxon>Bacillaceae</taxon>
        <taxon>Shouchella</taxon>
    </lineage>
</organism>
<dbReference type="InterPro" id="IPR002575">
    <property type="entry name" value="Aminoglycoside_PTrfase"/>
</dbReference>
<dbReference type="EMBL" id="FMYM01000012">
    <property type="protein sequence ID" value="SDC65050.1"/>
    <property type="molecule type" value="Genomic_DNA"/>
</dbReference>
<evidence type="ECO:0000259" key="1">
    <source>
        <dbReference type="PROSITE" id="PS50011"/>
    </source>
</evidence>
<keyword evidence="2" id="KW-0808">Transferase</keyword>
<reference evidence="3" key="1">
    <citation type="submission" date="2016-09" db="EMBL/GenBank/DDBJ databases">
        <authorList>
            <person name="Varghese N."/>
            <person name="Submissions S."/>
        </authorList>
    </citation>
    <scope>NUCLEOTIDE SEQUENCE [LARGE SCALE GENOMIC DNA]</scope>
    <source>
        <strain evidence="3">25nlg</strain>
    </source>
</reference>
<feature type="domain" description="Protein kinase" evidence="1">
    <location>
        <begin position="14"/>
        <end position="237"/>
    </location>
</feature>
<dbReference type="PROSITE" id="PS50011">
    <property type="entry name" value="PROTEIN_KINASE_DOM"/>
    <property type="match status" value="1"/>
</dbReference>
<dbReference type="Pfam" id="PF01636">
    <property type="entry name" value="APH"/>
    <property type="match status" value="2"/>
</dbReference>
<accession>A0A1G6NB68</accession>
<gene>
    <name evidence="2" type="ORF">SAMN05421737_11233</name>
</gene>